<dbReference type="Proteomes" id="UP000299102">
    <property type="component" value="Unassembled WGS sequence"/>
</dbReference>
<organism evidence="2 3">
    <name type="scientific">Eumeta variegata</name>
    <name type="common">Bagworm moth</name>
    <name type="synonym">Eumeta japonica</name>
    <dbReference type="NCBI Taxonomy" id="151549"/>
    <lineage>
        <taxon>Eukaryota</taxon>
        <taxon>Metazoa</taxon>
        <taxon>Ecdysozoa</taxon>
        <taxon>Arthropoda</taxon>
        <taxon>Hexapoda</taxon>
        <taxon>Insecta</taxon>
        <taxon>Pterygota</taxon>
        <taxon>Neoptera</taxon>
        <taxon>Endopterygota</taxon>
        <taxon>Lepidoptera</taxon>
        <taxon>Glossata</taxon>
        <taxon>Ditrysia</taxon>
        <taxon>Tineoidea</taxon>
        <taxon>Psychidae</taxon>
        <taxon>Oiketicinae</taxon>
        <taxon>Eumeta</taxon>
    </lineage>
</organism>
<evidence type="ECO:0000313" key="2">
    <source>
        <dbReference type="EMBL" id="GBP86530.1"/>
    </source>
</evidence>
<keyword evidence="3" id="KW-1185">Reference proteome</keyword>
<evidence type="ECO:0000256" key="1">
    <source>
        <dbReference type="SAM" id="MobiDB-lite"/>
    </source>
</evidence>
<accession>A0A4C1ZFE8</accession>
<comment type="caution">
    <text evidence="2">The sequence shown here is derived from an EMBL/GenBank/DDBJ whole genome shotgun (WGS) entry which is preliminary data.</text>
</comment>
<dbReference type="EMBL" id="BGZK01001801">
    <property type="protein sequence ID" value="GBP86530.1"/>
    <property type="molecule type" value="Genomic_DNA"/>
</dbReference>
<reference evidence="2 3" key="1">
    <citation type="journal article" date="2019" name="Commun. Biol.">
        <title>The bagworm genome reveals a unique fibroin gene that provides high tensile strength.</title>
        <authorList>
            <person name="Kono N."/>
            <person name="Nakamura H."/>
            <person name="Ohtoshi R."/>
            <person name="Tomita M."/>
            <person name="Numata K."/>
            <person name="Arakawa K."/>
        </authorList>
    </citation>
    <scope>NUCLEOTIDE SEQUENCE [LARGE SCALE GENOMIC DNA]</scope>
</reference>
<gene>
    <name evidence="2" type="ORF">EVAR_69050_1</name>
</gene>
<protein>
    <submittedName>
        <fullName evidence="2">Uncharacterized protein</fullName>
    </submittedName>
</protein>
<name>A0A4C1ZFE8_EUMVA</name>
<evidence type="ECO:0000313" key="3">
    <source>
        <dbReference type="Proteomes" id="UP000299102"/>
    </source>
</evidence>
<dbReference type="AlphaFoldDB" id="A0A4C1ZFE8"/>
<sequence length="76" mass="7632">MLKRAKAGATVNDVTGATCRRRQAARGRAIGQARARKADGHEAANDVTGNRQGSVPVPPARPRAVCGGRAGGVGGA</sequence>
<feature type="region of interest" description="Disordered" evidence="1">
    <location>
        <begin position="29"/>
        <end position="76"/>
    </location>
</feature>
<proteinExistence type="predicted"/>